<dbReference type="PANTHER" id="PTHR43336">
    <property type="entry name" value="OXYGEN SENSOR HISTIDINE KINASE RESPONSE REGULATOR DEVS/DOSS"/>
    <property type="match status" value="1"/>
</dbReference>
<dbReference type="AlphaFoldDB" id="A0A7S2V9M5"/>
<proteinExistence type="predicted"/>
<evidence type="ECO:0000256" key="1">
    <source>
        <dbReference type="SAM" id="MobiDB-lite"/>
    </source>
</evidence>
<dbReference type="EMBL" id="HBHR01024023">
    <property type="protein sequence ID" value="CAD9875472.1"/>
    <property type="molecule type" value="Transcribed_RNA"/>
</dbReference>
<feature type="compositionally biased region" description="Polar residues" evidence="1">
    <location>
        <begin position="51"/>
        <end position="75"/>
    </location>
</feature>
<name>A0A7S2V9M5_9STRA</name>
<dbReference type="PANTHER" id="PTHR43336:SF3">
    <property type="entry name" value="GUANYLATE CYCLASE DOMAIN-CONTAINING PROTEIN"/>
    <property type="match status" value="1"/>
</dbReference>
<protein>
    <submittedName>
        <fullName evidence="2">Uncharacterized protein</fullName>
    </submittedName>
</protein>
<sequence>MSEMNEEQRKQRDWEILRGNLDVMDQQQRDMIGEMASMAAPKEVTAVTGILSKQTSPKTGEGLSQESVGVSSHEQLLSDKEEEADGAPIIEVDEYSPELWQLDEDLQIMQQHISAQFRATWVEAIAAFLDGDWVRAKDMFLQANSMLPGTDPAAQYLVSQIDANGGRAPPDWQGFRDLS</sequence>
<reference evidence="2" key="1">
    <citation type="submission" date="2021-01" db="EMBL/GenBank/DDBJ databases">
        <authorList>
            <person name="Corre E."/>
            <person name="Pelletier E."/>
            <person name="Niang G."/>
            <person name="Scheremetjew M."/>
            <person name="Finn R."/>
            <person name="Kale V."/>
            <person name="Holt S."/>
            <person name="Cochrane G."/>
            <person name="Meng A."/>
            <person name="Brown T."/>
            <person name="Cohen L."/>
        </authorList>
    </citation>
    <scope>NUCLEOTIDE SEQUENCE</scope>
    <source>
        <strain evidence="2">CCMP1661</strain>
    </source>
</reference>
<feature type="region of interest" description="Disordered" evidence="1">
    <location>
        <begin position="50"/>
        <end position="87"/>
    </location>
</feature>
<organism evidence="2">
    <name type="scientific">Fibrocapsa japonica</name>
    <dbReference type="NCBI Taxonomy" id="94617"/>
    <lineage>
        <taxon>Eukaryota</taxon>
        <taxon>Sar</taxon>
        <taxon>Stramenopiles</taxon>
        <taxon>Ochrophyta</taxon>
        <taxon>Raphidophyceae</taxon>
        <taxon>Chattonellales</taxon>
        <taxon>Chattonellaceae</taxon>
        <taxon>Fibrocapsa</taxon>
    </lineage>
</organism>
<accession>A0A7S2V9M5</accession>
<evidence type="ECO:0000313" key="2">
    <source>
        <dbReference type="EMBL" id="CAD9875472.1"/>
    </source>
</evidence>
<gene>
    <name evidence="2" type="ORF">FJAP1339_LOCUS12365</name>
</gene>